<gene>
    <name evidence="1" type="ORF">S03H2_21136</name>
</gene>
<name>X1HBF0_9ZZZZ</name>
<organism evidence="1">
    <name type="scientific">marine sediment metagenome</name>
    <dbReference type="NCBI Taxonomy" id="412755"/>
    <lineage>
        <taxon>unclassified sequences</taxon>
        <taxon>metagenomes</taxon>
        <taxon>ecological metagenomes</taxon>
    </lineage>
</organism>
<comment type="caution">
    <text evidence="1">The sequence shown here is derived from an EMBL/GenBank/DDBJ whole genome shotgun (WGS) entry which is preliminary data.</text>
</comment>
<proteinExistence type="predicted"/>
<dbReference type="EMBL" id="BARU01011216">
    <property type="protein sequence ID" value="GAH42638.1"/>
    <property type="molecule type" value="Genomic_DNA"/>
</dbReference>
<feature type="non-terminal residue" evidence="1">
    <location>
        <position position="1"/>
    </location>
</feature>
<sequence length="32" mass="3784">VISTSIIHLIFFFKKCKDLVVILFYCYLVLGF</sequence>
<reference evidence="1" key="1">
    <citation type="journal article" date="2014" name="Front. Microbiol.">
        <title>High frequency of phylogenetically diverse reductive dehalogenase-homologous genes in deep subseafloor sedimentary metagenomes.</title>
        <authorList>
            <person name="Kawai M."/>
            <person name="Futagami T."/>
            <person name="Toyoda A."/>
            <person name="Takaki Y."/>
            <person name="Nishi S."/>
            <person name="Hori S."/>
            <person name="Arai W."/>
            <person name="Tsubouchi T."/>
            <person name="Morono Y."/>
            <person name="Uchiyama I."/>
            <person name="Ito T."/>
            <person name="Fujiyama A."/>
            <person name="Inagaki F."/>
            <person name="Takami H."/>
        </authorList>
    </citation>
    <scope>NUCLEOTIDE SEQUENCE</scope>
    <source>
        <strain evidence="1">Expedition CK06-06</strain>
    </source>
</reference>
<protein>
    <submittedName>
        <fullName evidence="1">Uncharacterized protein</fullName>
    </submittedName>
</protein>
<accession>X1HBF0</accession>
<evidence type="ECO:0000313" key="1">
    <source>
        <dbReference type="EMBL" id="GAH42638.1"/>
    </source>
</evidence>
<dbReference type="AlphaFoldDB" id="X1HBF0"/>